<name>E4TN84_MARTH</name>
<dbReference type="KEGG" id="mtt:Ftrac_3500"/>
<keyword evidence="2" id="KW-1185">Reference proteome</keyword>
<evidence type="ECO:0000313" key="1">
    <source>
        <dbReference type="EMBL" id="ADR23472.1"/>
    </source>
</evidence>
<evidence type="ECO:0000313" key="2">
    <source>
        <dbReference type="Proteomes" id="UP000008720"/>
    </source>
</evidence>
<dbReference type="RefSeq" id="WP_013455614.1">
    <property type="nucleotide sequence ID" value="NC_014759.1"/>
</dbReference>
<organism evidence="1 2">
    <name type="scientific">Marivirga tractuosa (strain ATCC 23168 / DSM 4126 / NBRC 15989 / NCIMB 1408 / VKM B-1430 / H-43)</name>
    <name type="common">Microscilla tractuosa</name>
    <name type="synonym">Flexibacter tractuosus</name>
    <dbReference type="NCBI Taxonomy" id="643867"/>
    <lineage>
        <taxon>Bacteria</taxon>
        <taxon>Pseudomonadati</taxon>
        <taxon>Bacteroidota</taxon>
        <taxon>Cytophagia</taxon>
        <taxon>Cytophagales</taxon>
        <taxon>Marivirgaceae</taxon>
        <taxon>Marivirga</taxon>
    </lineage>
</organism>
<sequence length="79" mass="9288">MEKRRFTIAYYTGEEFDRPKLKETHEGIKEAVRWCQRNYVPLAVVEITEWDTEENLTPKALGSCCLEDAYESQMESLPN</sequence>
<accession>E4TN84</accession>
<dbReference type="Proteomes" id="UP000008720">
    <property type="component" value="Chromosome"/>
</dbReference>
<gene>
    <name evidence="1" type="ordered locus">Ftrac_3500</name>
</gene>
<protein>
    <submittedName>
        <fullName evidence="1">Uncharacterized protein</fullName>
    </submittedName>
</protein>
<dbReference type="EMBL" id="CP002349">
    <property type="protein sequence ID" value="ADR23472.1"/>
    <property type="molecule type" value="Genomic_DNA"/>
</dbReference>
<proteinExistence type="predicted"/>
<reference evidence="1 2" key="1">
    <citation type="journal article" date="2011" name="Stand. Genomic Sci.">
        <title>Complete genome sequence of Marivirga tractuosa type strain (H-43).</title>
        <authorList>
            <person name="Pagani I."/>
            <person name="Chertkov O."/>
            <person name="Lapidus A."/>
            <person name="Lucas S."/>
            <person name="Del Rio T.G."/>
            <person name="Tice H."/>
            <person name="Copeland A."/>
            <person name="Cheng J.F."/>
            <person name="Nolan M."/>
            <person name="Saunders E."/>
            <person name="Pitluck S."/>
            <person name="Held B."/>
            <person name="Goodwin L."/>
            <person name="Liolios K."/>
            <person name="Ovchinikova G."/>
            <person name="Ivanova N."/>
            <person name="Mavromatis K."/>
            <person name="Pati A."/>
            <person name="Chen A."/>
            <person name="Palaniappan K."/>
            <person name="Land M."/>
            <person name="Hauser L."/>
            <person name="Jeffries C.D."/>
            <person name="Detter J.C."/>
            <person name="Han C."/>
            <person name="Tapia R."/>
            <person name="Ngatchou-Djao O.D."/>
            <person name="Rohde M."/>
            <person name="Goker M."/>
            <person name="Spring S."/>
            <person name="Sikorski J."/>
            <person name="Woyke T."/>
            <person name="Bristow J."/>
            <person name="Eisen J.A."/>
            <person name="Markowitz V."/>
            <person name="Hugenholtz P."/>
            <person name="Klenk H.P."/>
            <person name="Kyrpides N.C."/>
        </authorList>
    </citation>
    <scope>NUCLEOTIDE SEQUENCE [LARGE SCALE GENOMIC DNA]</scope>
    <source>
        <strain evidence="2">ATCC 23168 / DSM 4126 / NBRC 15989 / NCIMB 1408 / VKM B-1430 / H-43</strain>
    </source>
</reference>
<dbReference type="HOGENOM" id="CLU_2601905_0_0_10"/>
<dbReference type="AlphaFoldDB" id="E4TN84"/>
<dbReference type="STRING" id="643867.Ftrac_3500"/>